<organism evidence="1 2">
    <name type="scientific">Triangularia setosa</name>
    <dbReference type="NCBI Taxonomy" id="2587417"/>
    <lineage>
        <taxon>Eukaryota</taxon>
        <taxon>Fungi</taxon>
        <taxon>Dikarya</taxon>
        <taxon>Ascomycota</taxon>
        <taxon>Pezizomycotina</taxon>
        <taxon>Sordariomycetes</taxon>
        <taxon>Sordariomycetidae</taxon>
        <taxon>Sordariales</taxon>
        <taxon>Podosporaceae</taxon>
        <taxon>Triangularia</taxon>
    </lineage>
</organism>
<dbReference type="InterPro" id="IPR011990">
    <property type="entry name" value="TPR-like_helical_dom_sf"/>
</dbReference>
<gene>
    <name evidence="1" type="ORF">QBC36DRAFT_304850</name>
</gene>
<reference evidence="1" key="1">
    <citation type="journal article" date="2023" name="Mol. Phylogenet. Evol.">
        <title>Genome-scale phylogeny and comparative genomics of the fungal order Sordariales.</title>
        <authorList>
            <person name="Hensen N."/>
            <person name="Bonometti L."/>
            <person name="Westerberg I."/>
            <person name="Brannstrom I.O."/>
            <person name="Guillou S."/>
            <person name="Cros-Aarteil S."/>
            <person name="Calhoun S."/>
            <person name="Haridas S."/>
            <person name="Kuo A."/>
            <person name="Mondo S."/>
            <person name="Pangilinan J."/>
            <person name="Riley R."/>
            <person name="LaButti K."/>
            <person name="Andreopoulos B."/>
            <person name="Lipzen A."/>
            <person name="Chen C."/>
            <person name="Yan M."/>
            <person name="Daum C."/>
            <person name="Ng V."/>
            <person name="Clum A."/>
            <person name="Steindorff A."/>
            <person name="Ohm R.A."/>
            <person name="Martin F."/>
            <person name="Silar P."/>
            <person name="Natvig D.O."/>
            <person name="Lalanne C."/>
            <person name="Gautier V."/>
            <person name="Ament-Velasquez S.L."/>
            <person name="Kruys A."/>
            <person name="Hutchinson M.I."/>
            <person name="Powell A.J."/>
            <person name="Barry K."/>
            <person name="Miller A.N."/>
            <person name="Grigoriev I.V."/>
            <person name="Debuchy R."/>
            <person name="Gladieux P."/>
            <person name="Hiltunen Thoren M."/>
            <person name="Johannesson H."/>
        </authorList>
    </citation>
    <scope>NUCLEOTIDE SEQUENCE</scope>
    <source>
        <strain evidence="1">CBS 892.96</strain>
    </source>
</reference>
<keyword evidence="2" id="KW-1185">Reference proteome</keyword>
<evidence type="ECO:0000313" key="2">
    <source>
        <dbReference type="Proteomes" id="UP001302321"/>
    </source>
</evidence>
<name>A0AAN7A2T2_9PEZI</name>
<dbReference type="EMBL" id="MU866477">
    <property type="protein sequence ID" value="KAK4171998.1"/>
    <property type="molecule type" value="Genomic_DNA"/>
</dbReference>
<sequence length="182" mass="20575">MEQGRRHPVRSHLKLSPQCFTNALELCETDPCLENRKYLTVGNIGRLNRLLERYTKAPELLQQALALADSLHGPPLQERGILVGELGALYRQTNRHKGAREMFASQYNLAKKMGWKGQVCRVIGNIGMANCQLARQIWRDSRGNGEAIEEAKDLTHLAITQLKDRVQLALDIQEEEDAHAHS</sequence>
<dbReference type="Gene3D" id="1.25.40.10">
    <property type="entry name" value="Tetratricopeptide repeat domain"/>
    <property type="match status" value="1"/>
</dbReference>
<reference evidence="1" key="2">
    <citation type="submission" date="2023-05" db="EMBL/GenBank/DDBJ databases">
        <authorList>
            <consortium name="Lawrence Berkeley National Laboratory"/>
            <person name="Steindorff A."/>
            <person name="Hensen N."/>
            <person name="Bonometti L."/>
            <person name="Westerberg I."/>
            <person name="Brannstrom I.O."/>
            <person name="Guillou S."/>
            <person name="Cros-Aarteil S."/>
            <person name="Calhoun S."/>
            <person name="Haridas S."/>
            <person name="Kuo A."/>
            <person name="Mondo S."/>
            <person name="Pangilinan J."/>
            <person name="Riley R."/>
            <person name="Labutti K."/>
            <person name="Andreopoulos B."/>
            <person name="Lipzen A."/>
            <person name="Chen C."/>
            <person name="Yanf M."/>
            <person name="Daum C."/>
            <person name="Ng V."/>
            <person name="Clum A."/>
            <person name="Ohm R."/>
            <person name="Martin F."/>
            <person name="Silar P."/>
            <person name="Natvig D."/>
            <person name="Lalanne C."/>
            <person name="Gautier V."/>
            <person name="Ament-Velasquez S.L."/>
            <person name="Kruys A."/>
            <person name="Hutchinson M.I."/>
            <person name="Powell A.J."/>
            <person name="Barry K."/>
            <person name="Miller A.N."/>
            <person name="Grigoriev I.V."/>
            <person name="Debuchy R."/>
            <person name="Gladieux P."/>
            <person name="Thoren M.H."/>
            <person name="Johannesson H."/>
        </authorList>
    </citation>
    <scope>NUCLEOTIDE SEQUENCE</scope>
    <source>
        <strain evidence="1">CBS 892.96</strain>
    </source>
</reference>
<proteinExistence type="predicted"/>
<comment type="caution">
    <text evidence="1">The sequence shown here is derived from an EMBL/GenBank/DDBJ whole genome shotgun (WGS) entry which is preliminary data.</text>
</comment>
<protein>
    <recommendedName>
        <fullName evidence="3">Tetratricopeptide repeat protein</fullName>
    </recommendedName>
</protein>
<dbReference type="SUPFAM" id="SSF48452">
    <property type="entry name" value="TPR-like"/>
    <property type="match status" value="1"/>
</dbReference>
<dbReference type="Proteomes" id="UP001302321">
    <property type="component" value="Unassembled WGS sequence"/>
</dbReference>
<accession>A0AAN7A2T2</accession>
<dbReference type="AlphaFoldDB" id="A0AAN7A2T2"/>
<evidence type="ECO:0000313" key="1">
    <source>
        <dbReference type="EMBL" id="KAK4171998.1"/>
    </source>
</evidence>
<evidence type="ECO:0008006" key="3">
    <source>
        <dbReference type="Google" id="ProtNLM"/>
    </source>
</evidence>
<dbReference type="Pfam" id="PF13424">
    <property type="entry name" value="TPR_12"/>
    <property type="match status" value="1"/>
</dbReference>